<evidence type="ECO:0000256" key="6">
    <source>
        <dbReference type="ARBA" id="ARBA00022695"/>
    </source>
</evidence>
<comment type="similarity">
    <text evidence="1 11">Belongs to the RNA polymerase alpha chain family.</text>
</comment>
<feature type="domain" description="DNA-directed RNA polymerase RpoA/D/Rpb3-type" evidence="12">
    <location>
        <begin position="21"/>
        <end position="229"/>
    </location>
</feature>
<dbReference type="GO" id="GO:0046983">
    <property type="term" value="F:protein dimerization activity"/>
    <property type="evidence" value="ECO:0007669"/>
    <property type="project" value="InterPro"/>
</dbReference>
<organism evidence="13 14">
    <name type="scientific">Candidatus Lloydbacteria bacterium RIFCSPHIGHO2_02_FULL_54_17</name>
    <dbReference type="NCBI Taxonomy" id="1798664"/>
    <lineage>
        <taxon>Bacteria</taxon>
        <taxon>Candidatus Lloydiibacteriota</taxon>
    </lineage>
</organism>
<dbReference type="HAMAP" id="MF_00059">
    <property type="entry name" value="RNApol_bact_RpoA"/>
    <property type="match status" value="1"/>
</dbReference>
<dbReference type="FunFam" id="2.170.120.12:FF:000001">
    <property type="entry name" value="DNA-directed RNA polymerase subunit alpha"/>
    <property type="match status" value="1"/>
</dbReference>
<dbReference type="InterPro" id="IPR036603">
    <property type="entry name" value="RBP11-like"/>
</dbReference>
<dbReference type="AlphaFoldDB" id="A0A1G2DAR8"/>
<dbReference type="Gene3D" id="2.170.120.12">
    <property type="entry name" value="DNA-directed RNA polymerase, insert domain"/>
    <property type="match status" value="1"/>
</dbReference>
<feature type="region of interest" description="Alpha N-terminal domain (alpha-NTD)" evidence="11">
    <location>
        <begin position="1"/>
        <end position="230"/>
    </location>
</feature>
<dbReference type="GO" id="GO:0006351">
    <property type="term" value="P:DNA-templated transcription"/>
    <property type="evidence" value="ECO:0007669"/>
    <property type="project" value="UniProtKB-UniRule"/>
</dbReference>
<dbReference type="NCBIfam" id="TIGR02027">
    <property type="entry name" value="rpoA"/>
    <property type="match status" value="1"/>
</dbReference>
<comment type="domain">
    <text evidence="11">The N-terminal domain is essential for RNAP assembly and basal transcription, whereas the C-terminal domain is involved in interaction with transcriptional regulators and with upstream promoter elements.</text>
</comment>
<dbReference type="SUPFAM" id="SSF55257">
    <property type="entry name" value="RBP11-like subunits of RNA polymerase"/>
    <property type="match status" value="1"/>
</dbReference>
<name>A0A1G2DAR8_9BACT</name>
<dbReference type="GO" id="GO:0003677">
    <property type="term" value="F:DNA binding"/>
    <property type="evidence" value="ECO:0007669"/>
    <property type="project" value="UniProtKB-UniRule"/>
</dbReference>
<dbReference type="InterPro" id="IPR011260">
    <property type="entry name" value="RNAP_asu_C"/>
</dbReference>
<dbReference type="GO" id="GO:0000428">
    <property type="term" value="C:DNA-directed RNA polymerase complex"/>
    <property type="evidence" value="ECO:0007669"/>
    <property type="project" value="UniProtKB-KW"/>
</dbReference>
<gene>
    <name evidence="11" type="primary">rpoA</name>
    <name evidence="13" type="ORF">A3C93_02980</name>
</gene>
<dbReference type="InterPro" id="IPR036643">
    <property type="entry name" value="RNApol_insert_sf"/>
</dbReference>
<dbReference type="InterPro" id="IPR011263">
    <property type="entry name" value="DNA-dir_RNA_pol_RpoA/D/Rpb3"/>
</dbReference>
<evidence type="ECO:0000313" key="14">
    <source>
        <dbReference type="Proteomes" id="UP000178636"/>
    </source>
</evidence>
<evidence type="ECO:0000256" key="1">
    <source>
        <dbReference type="ARBA" id="ARBA00007123"/>
    </source>
</evidence>
<dbReference type="Pfam" id="PF01193">
    <property type="entry name" value="RNA_pol_L"/>
    <property type="match status" value="1"/>
</dbReference>
<dbReference type="SUPFAM" id="SSF56553">
    <property type="entry name" value="Insert subdomain of RNA polymerase alpha subunit"/>
    <property type="match status" value="1"/>
</dbReference>
<comment type="subunit">
    <text evidence="11">Homodimer. The RNAP catalytic core consists of 2 alpha, 1 beta, 1 beta' and 1 omega subunit. When a sigma factor is associated with the core the holoenzyme is formed, which can initiate transcription.</text>
</comment>
<dbReference type="SMART" id="SM00662">
    <property type="entry name" value="RPOLD"/>
    <property type="match status" value="1"/>
</dbReference>
<dbReference type="GO" id="GO:0005737">
    <property type="term" value="C:cytoplasm"/>
    <property type="evidence" value="ECO:0007669"/>
    <property type="project" value="UniProtKB-ARBA"/>
</dbReference>
<evidence type="ECO:0000256" key="2">
    <source>
        <dbReference type="ARBA" id="ARBA00012418"/>
    </source>
</evidence>
<keyword evidence="4 11" id="KW-0240">DNA-directed RNA polymerase</keyword>
<evidence type="ECO:0000256" key="10">
    <source>
        <dbReference type="ARBA" id="ARBA00048552"/>
    </source>
</evidence>
<dbReference type="EMBL" id="MHLO01000049">
    <property type="protein sequence ID" value="OGZ10633.1"/>
    <property type="molecule type" value="Genomic_DNA"/>
</dbReference>
<dbReference type="InterPro" id="IPR011262">
    <property type="entry name" value="DNA-dir_RNA_pol_insert"/>
</dbReference>
<dbReference type="Gene3D" id="3.30.1360.10">
    <property type="entry name" value="RNA polymerase, RBP11-like subunit"/>
    <property type="match status" value="1"/>
</dbReference>
<evidence type="ECO:0000256" key="8">
    <source>
        <dbReference type="ARBA" id="ARBA00032524"/>
    </source>
</evidence>
<sequence>MPDYNVALPSKPKPVREDGNLGVYEIEGLYPGYGHTLGNSLRRIILSSIPGAAVTQLKIDGVLHEFSTIDGVKEDVITIILNLKKVRFRSSTDEPQTVTLAVKGTRKVTAGDVVVGGQVEVLNPDQYICELTGKGAALSIEMKIETGLGYLPKEAIQKEKVGIGTIALDSAFTPIRRANYEVESMRVGDRTDYNRLKITIETDGTLTPRAALESAIEVMIHQLKAIVGFKEEEFAPEEASTDAGVATESAPIASVEGEIDTEFLKTRIDSLDLSARTQNALASANIRTVGGLVRKSENDLLEVDGLGEKGLQEIRRALSNFGVTLKQ</sequence>
<dbReference type="CDD" id="cd06928">
    <property type="entry name" value="RNAP_alpha_NTD"/>
    <property type="match status" value="1"/>
</dbReference>
<evidence type="ECO:0000259" key="12">
    <source>
        <dbReference type="SMART" id="SM00662"/>
    </source>
</evidence>
<feature type="region of interest" description="Alpha C-terminal domain (alpha-CTD)" evidence="11">
    <location>
        <begin position="259"/>
        <end position="327"/>
    </location>
</feature>
<dbReference type="Pfam" id="PF01000">
    <property type="entry name" value="RNA_pol_A_bac"/>
    <property type="match status" value="1"/>
</dbReference>
<dbReference type="EC" id="2.7.7.6" evidence="2 11"/>
<evidence type="ECO:0000256" key="5">
    <source>
        <dbReference type="ARBA" id="ARBA00022679"/>
    </source>
</evidence>
<dbReference type="Pfam" id="PF03118">
    <property type="entry name" value="RNA_pol_A_CTD"/>
    <property type="match status" value="1"/>
</dbReference>
<comment type="caution">
    <text evidence="13">The sequence shown here is derived from an EMBL/GenBank/DDBJ whole genome shotgun (WGS) entry which is preliminary data.</text>
</comment>
<dbReference type="InterPro" id="IPR011773">
    <property type="entry name" value="DNA-dir_RpoA"/>
</dbReference>
<evidence type="ECO:0000256" key="3">
    <source>
        <dbReference type="ARBA" id="ARBA00015972"/>
    </source>
</evidence>
<reference evidence="13 14" key="1">
    <citation type="journal article" date="2016" name="Nat. Commun.">
        <title>Thousands of microbial genomes shed light on interconnected biogeochemical processes in an aquifer system.</title>
        <authorList>
            <person name="Anantharaman K."/>
            <person name="Brown C.T."/>
            <person name="Hug L.A."/>
            <person name="Sharon I."/>
            <person name="Castelle C.J."/>
            <person name="Probst A.J."/>
            <person name="Thomas B.C."/>
            <person name="Singh A."/>
            <person name="Wilkins M.J."/>
            <person name="Karaoz U."/>
            <person name="Brodie E.L."/>
            <person name="Williams K.H."/>
            <person name="Hubbard S.S."/>
            <person name="Banfield J.F."/>
        </authorList>
    </citation>
    <scope>NUCLEOTIDE SEQUENCE [LARGE SCALE GENOMIC DNA]</scope>
</reference>
<dbReference type="Gene3D" id="1.10.150.20">
    <property type="entry name" value="5' to 3' exonuclease, C-terminal subdomain"/>
    <property type="match status" value="1"/>
</dbReference>
<proteinExistence type="inferred from homology"/>
<dbReference type="Proteomes" id="UP000178636">
    <property type="component" value="Unassembled WGS sequence"/>
</dbReference>
<evidence type="ECO:0000256" key="11">
    <source>
        <dbReference type="HAMAP-Rule" id="MF_00059"/>
    </source>
</evidence>
<evidence type="ECO:0000313" key="13">
    <source>
        <dbReference type="EMBL" id="OGZ10633.1"/>
    </source>
</evidence>
<accession>A0A1G2DAR8</accession>
<dbReference type="SUPFAM" id="SSF47789">
    <property type="entry name" value="C-terminal domain of RNA polymerase alpha subunit"/>
    <property type="match status" value="1"/>
</dbReference>
<keyword evidence="7 11" id="KW-0804">Transcription</keyword>
<dbReference type="NCBIfam" id="NF003513">
    <property type="entry name" value="PRK05182.1-2"/>
    <property type="match status" value="1"/>
</dbReference>
<keyword evidence="6 11" id="KW-0548">Nucleotidyltransferase</keyword>
<dbReference type="NCBIfam" id="NF003519">
    <property type="entry name" value="PRK05182.2-5"/>
    <property type="match status" value="1"/>
</dbReference>
<protein>
    <recommendedName>
        <fullName evidence="3 11">DNA-directed RNA polymerase subunit alpha</fullName>
        <shortName evidence="11">RNAP subunit alpha</shortName>
        <ecNumber evidence="2 11">2.7.7.6</ecNumber>
    </recommendedName>
    <alternativeName>
        <fullName evidence="9 11">RNA polymerase subunit alpha</fullName>
    </alternativeName>
    <alternativeName>
        <fullName evidence="8 11">Transcriptase subunit alpha</fullName>
    </alternativeName>
</protein>
<evidence type="ECO:0000256" key="4">
    <source>
        <dbReference type="ARBA" id="ARBA00022478"/>
    </source>
</evidence>
<keyword evidence="5 11" id="KW-0808">Transferase</keyword>
<dbReference type="GO" id="GO:0003899">
    <property type="term" value="F:DNA-directed RNA polymerase activity"/>
    <property type="evidence" value="ECO:0007669"/>
    <property type="project" value="UniProtKB-UniRule"/>
</dbReference>
<evidence type="ECO:0000256" key="9">
    <source>
        <dbReference type="ARBA" id="ARBA00033070"/>
    </source>
</evidence>
<comment type="catalytic activity">
    <reaction evidence="10 11">
        <text>RNA(n) + a ribonucleoside 5'-triphosphate = RNA(n+1) + diphosphate</text>
        <dbReference type="Rhea" id="RHEA:21248"/>
        <dbReference type="Rhea" id="RHEA-COMP:14527"/>
        <dbReference type="Rhea" id="RHEA-COMP:17342"/>
        <dbReference type="ChEBI" id="CHEBI:33019"/>
        <dbReference type="ChEBI" id="CHEBI:61557"/>
        <dbReference type="ChEBI" id="CHEBI:140395"/>
        <dbReference type="EC" id="2.7.7.6"/>
    </reaction>
</comment>
<dbReference type="STRING" id="1798664.A3C93_02980"/>
<comment type="function">
    <text evidence="11">DNA-dependent RNA polymerase catalyzes the transcription of DNA into RNA using the four ribonucleoside triphosphates as substrates.</text>
</comment>
<evidence type="ECO:0000256" key="7">
    <source>
        <dbReference type="ARBA" id="ARBA00023163"/>
    </source>
</evidence>